<evidence type="ECO:0000313" key="2">
    <source>
        <dbReference type="Proteomes" id="UP000828941"/>
    </source>
</evidence>
<protein>
    <submittedName>
        <fullName evidence="1">Uncharacterized protein</fullName>
    </submittedName>
</protein>
<name>A0ACB9Q0N8_BAUVA</name>
<gene>
    <name evidence="1" type="ORF">L6164_002754</name>
</gene>
<dbReference type="Proteomes" id="UP000828941">
    <property type="component" value="Chromosome 2"/>
</dbReference>
<organism evidence="1 2">
    <name type="scientific">Bauhinia variegata</name>
    <name type="common">Purple orchid tree</name>
    <name type="synonym">Phanera variegata</name>
    <dbReference type="NCBI Taxonomy" id="167791"/>
    <lineage>
        <taxon>Eukaryota</taxon>
        <taxon>Viridiplantae</taxon>
        <taxon>Streptophyta</taxon>
        <taxon>Embryophyta</taxon>
        <taxon>Tracheophyta</taxon>
        <taxon>Spermatophyta</taxon>
        <taxon>Magnoliopsida</taxon>
        <taxon>eudicotyledons</taxon>
        <taxon>Gunneridae</taxon>
        <taxon>Pentapetalae</taxon>
        <taxon>rosids</taxon>
        <taxon>fabids</taxon>
        <taxon>Fabales</taxon>
        <taxon>Fabaceae</taxon>
        <taxon>Cercidoideae</taxon>
        <taxon>Cercideae</taxon>
        <taxon>Bauhiniinae</taxon>
        <taxon>Bauhinia</taxon>
    </lineage>
</organism>
<proteinExistence type="predicted"/>
<sequence length="1611" mass="184790">MVKLLTLLQEIEVSECDNMKEIADIERQGCTEIEVVRKDDFPQLRRVKLNDLAKFSSFYSNGELLFDERVEINLESIEISSINISQIWSNPHLSSNSKFKSLIKLDVYGCPNLKYLLSFSMAKCLKNLQCLHVSFCGGMDLLIQENRTNETEVEIFPNLKEIKIGKMINLTEIWHKPDNQVGSDSYCHLESVHIDDCHKLVTVFPRHMVGMLKKLETLVVGDSSSVEVIFYIGNNPPTDSAKDTCLRKLQIWDLQNLEHVWSSDPEGILNFKSLQDVHVSFCHKINNLFPLSVAKGLKQLESLAIRYCDGMEQIVGSENGSNANGVKFELPNLTSVIFIRLRKKEVDLLSRCIDNYYLNNLKVLNLGGLKNPEFLFRLLHRTPNLEKLNLWDCSFKELLRLGMLTAMEKIGVVVQLKDFSLPNMGSLHDIGFEQDPSLFQQLQMLTVSVGHHLINLAPGMVCFNHLTYLEVQGCDGLINLMESSTAKSLSQLTTLAISYCGAMVEIVSKKESRDEREVKIAFHRLTTLNLSCLDNLTSFCSSECCSFMFPVLERLIVIECPKMKIFTQGVLEAPKLQKVYFEQEKWYWRDNLNETIRKGVMIYVEHLELSVYPHLEQFWQGKVPIPEKCFTNLKCLTMVNCEFLSTAIPYYLLPYLKKMKELIVRSCSSVEKLFDIFYIKIGRIHLESMTLENLPNLKNLENYFGNLTTLEVERCDFLSNVIPCNVVPCLKNLENLKVSSCRSVEKIFDVNDELLTSTKGLAFPLKYLTLDNLPALMNVWNLVKISQGIFNIPNLETVRITSCQSLNFVFPASLAENLEQLQSLSIENCEEMEEIVGKDETAAEGEFRKFKFPCLTELILEGLFKLKCFYPGKHNLECLKLESLEVFHCDMLEDEDDSSANECSLYSLHREIIPKQEYPTLNPKDTMMLSCGEFQGSLHNIEWLTLQCFHNVNEGDTLPCGFLNNVPNIKALQVFCSRFNMIFPAQRLELDDNRILTQIRELYLEMLPGLKSIGLEHSWIDPFCSNLQDLDVRLCNHLTTLVQSTVSFCNLKVLTIVSYHGLEYLFTSSTAKSLVQVEEMSINSSKSIKGIVAKEEDESCFDEIIFENLRELELLSLSSLLSFYMGNTTLNFPSLETVYIHECPRMEIFFKGIINAPKLDQVRVLYWPNNDFRWDTDLNTTIMKLLNGKNLKKLQVTNCIYAEVIFDLNDMNMAINEEVSFSLEILTLDQLPNLKHVWRKDLEGILSFRNLQKVQVSNCERLKALFTASLPKNLGKLKKLRIESCDAMEEIVGKDEASSTTKFVFPWLTSLVLSENPELKFFYAERHNLVLPKLEEVSLNEKEVMMLWHEKSEEALLHNIKCLKLYCFHNVNESDTLPFGFLLKEPNMETLAIACREFKEIFLSQRLEDEHIAKLAQLKGLRLVNLSQLSSIELEHSWQDRLCENLEFLQIRRCPRLTNIVQSAVSFSSLKQLLINQCHGLECLFTSSTAKSLVRLKEMCIEKCRSIKEIVGKEKDESTQDKTIFEQLIKLSLNSLPCLTSFHAGNSFLKLSSLHKLIITQCPKIKIFSQGSIYAPVLMGIQVSQDKYMIKMMMSNLLTMICIGRTILTPR</sequence>
<evidence type="ECO:0000313" key="1">
    <source>
        <dbReference type="EMBL" id="KAI4353829.1"/>
    </source>
</evidence>
<reference evidence="1 2" key="1">
    <citation type="journal article" date="2022" name="DNA Res.">
        <title>Chromosomal-level genome assembly of the orchid tree Bauhinia variegata (Leguminosae; Cercidoideae) supports the allotetraploid origin hypothesis of Bauhinia.</title>
        <authorList>
            <person name="Zhong Y."/>
            <person name="Chen Y."/>
            <person name="Zheng D."/>
            <person name="Pang J."/>
            <person name="Liu Y."/>
            <person name="Luo S."/>
            <person name="Meng S."/>
            <person name="Qian L."/>
            <person name="Wei D."/>
            <person name="Dai S."/>
            <person name="Zhou R."/>
        </authorList>
    </citation>
    <scope>NUCLEOTIDE SEQUENCE [LARGE SCALE GENOMIC DNA]</scope>
    <source>
        <strain evidence="1">BV-YZ2020</strain>
    </source>
</reference>
<keyword evidence="2" id="KW-1185">Reference proteome</keyword>
<comment type="caution">
    <text evidence="1">The sequence shown here is derived from an EMBL/GenBank/DDBJ whole genome shotgun (WGS) entry which is preliminary data.</text>
</comment>
<dbReference type="EMBL" id="CM039427">
    <property type="protein sequence ID" value="KAI4353829.1"/>
    <property type="molecule type" value="Genomic_DNA"/>
</dbReference>
<accession>A0ACB9Q0N8</accession>